<evidence type="ECO:0000313" key="2">
    <source>
        <dbReference type="EMBL" id="RQD77024.1"/>
    </source>
</evidence>
<name>A0A424YGG2_9FIRM</name>
<dbReference type="Gene3D" id="2.60.120.10">
    <property type="entry name" value="Jelly Rolls"/>
    <property type="match status" value="1"/>
</dbReference>
<organism evidence="2 3">
    <name type="scientific">Candidatus Syntrophonatronum acetioxidans</name>
    <dbReference type="NCBI Taxonomy" id="1795816"/>
    <lineage>
        <taxon>Bacteria</taxon>
        <taxon>Bacillati</taxon>
        <taxon>Bacillota</taxon>
        <taxon>Clostridia</taxon>
        <taxon>Eubacteriales</taxon>
        <taxon>Syntrophomonadaceae</taxon>
        <taxon>Candidatus Syntrophonatronum</taxon>
    </lineage>
</organism>
<dbReference type="CDD" id="cd02230">
    <property type="entry name" value="cupin_HP0902-like"/>
    <property type="match status" value="1"/>
</dbReference>
<dbReference type="InterPro" id="IPR013096">
    <property type="entry name" value="Cupin_2"/>
</dbReference>
<accession>A0A424YGG2</accession>
<comment type="caution">
    <text evidence="2">The sequence shown here is derived from an EMBL/GenBank/DDBJ whole genome shotgun (WGS) entry which is preliminary data.</text>
</comment>
<dbReference type="PANTHER" id="PTHR37694">
    <property type="entry name" value="SLR8022 PROTEIN"/>
    <property type="match status" value="1"/>
</dbReference>
<dbReference type="Proteomes" id="UP000285138">
    <property type="component" value="Unassembled WGS sequence"/>
</dbReference>
<dbReference type="Pfam" id="PF07883">
    <property type="entry name" value="Cupin_2"/>
    <property type="match status" value="1"/>
</dbReference>
<gene>
    <name evidence="2" type="ORF">D5R97_03230</name>
</gene>
<dbReference type="PANTHER" id="PTHR37694:SF1">
    <property type="entry name" value="SLR8022 PROTEIN"/>
    <property type="match status" value="1"/>
</dbReference>
<dbReference type="AlphaFoldDB" id="A0A424YGG2"/>
<evidence type="ECO:0000313" key="3">
    <source>
        <dbReference type="Proteomes" id="UP000285138"/>
    </source>
</evidence>
<dbReference type="SUPFAM" id="SSF51182">
    <property type="entry name" value="RmlC-like cupins"/>
    <property type="match status" value="1"/>
</dbReference>
<feature type="domain" description="Cupin type-2" evidence="1">
    <location>
        <begin position="38"/>
        <end position="104"/>
    </location>
</feature>
<proteinExistence type="predicted"/>
<sequence length="106" mass="11729">MRDITGQVIGLKDFIEYQEGSVVSKEVIRKDTGTVTLFAFDQGQGLSEHTAPFDALVCILDGKAEIIISGKSFQVKEGEIIIMPADEPHALKAVERFKMMLVMIRS</sequence>
<evidence type="ECO:0000259" key="1">
    <source>
        <dbReference type="Pfam" id="PF07883"/>
    </source>
</evidence>
<dbReference type="InterPro" id="IPR014710">
    <property type="entry name" value="RmlC-like_jellyroll"/>
</dbReference>
<reference evidence="2 3" key="1">
    <citation type="submission" date="2018-08" db="EMBL/GenBank/DDBJ databases">
        <title>The metabolism and importance of syntrophic acetate oxidation coupled to methane or sulfide production in haloalkaline environments.</title>
        <authorList>
            <person name="Timmers P.H.A."/>
            <person name="Vavourakis C.D."/>
            <person name="Sorokin D.Y."/>
            <person name="Sinninghe Damste J.S."/>
            <person name="Muyzer G."/>
            <person name="Stams A.J.M."/>
            <person name="Plugge C.M."/>
        </authorList>
    </citation>
    <scope>NUCLEOTIDE SEQUENCE [LARGE SCALE GENOMIC DNA]</scope>
    <source>
        <strain evidence="2">MSAO_Bac1</strain>
    </source>
</reference>
<dbReference type="InterPro" id="IPR011051">
    <property type="entry name" value="RmlC_Cupin_sf"/>
</dbReference>
<dbReference type="EMBL" id="QZAA01000089">
    <property type="protein sequence ID" value="RQD77024.1"/>
    <property type="molecule type" value="Genomic_DNA"/>
</dbReference>
<protein>
    <submittedName>
        <fullName evidence="2">Cupin domain-containing protein</fullName>
    </submittedName>
</protein>